<dbReference type="Proteomes" id="UP001278766">
    <property type="component" value="Unassembled WGS sequence"/>
</dbReference>
<reference evidence="1" key="1">
    <citation type="journal article" date="2023" name="Mol. Phylogenet. Evol.">
        <title>Genome-scale phylogeny and comparative genomics of the fungal order Sordariales.</title>
        <authorList>
            <person name="Hensen N."/>
            <person name="Bonometti L."/>
            <person name="Westerberg I."/>
            <person name="Brannstrom I.O."/>
            <person name="Guillou S."/>
            <person name="Cros-Aarteil S."/>
            <person name="Calhoun S."/>
            <person name="Haridas S."/>
            <person name="Kuo A."/>
            <person name="Mondo S."/>
            <person name="Pangilinan J."/>
            <person name="Riley R."/>
            <person name="LaButti K."/>
            <person name="Andreopoulos B."/>
            <person name="Lipzen A."/>
            <person name="Chen C."/>
            <person name="Yan M."/>
            <person name="Daum C."/>
            <person name="Ng V."/>
            <person name="Clum A."/>
            <person name="Steindorff A."/>
            <person name="Ohm R.A."/>
            <person name="Martin F."/>
            <person name="Silar P."/>
            <person name="Natvig D.O."/>
            <person name="Lalanne C."/>
            <person name="Gautier V."/>
            <person name="Ament-Velasquez S.L."/>
            <person name="Kruys A."/>
            <person name="Hutchinson M.I."/>
            <person name="Powell A.J."/>
            <person name="Barry K."/>
            <person name="Miller A.N."/>
            <person name="Grigoriev I.V."/>
            <person name="Debuchy R."/>
            <person name="Gladieux P."/>
            <person name="Hiltunen Thoren M."/>
            <person name="Johannesson H."/>
        </authorList>
    </citation>
    <scope>NUCLEOTIDE SEQUENCE</scope>
    <source>
        <strain evidence="1">CBS 168.71</strain>
    </source>
</reference>
<dbReference type="RefSeq" id="XP_062655471.1">
    <property type="nucleotide sequence ID" value="XM_062799879.1"/>
</dbReference>
<proteinExistence type="predicted"/>
<reference evidence="1" key="2">
    <citation type="submission" date="2023-06" db="EMBL/GenBank/DDBJ databases">
        <authorList>
            <consortium name="Lawrence Berkeley National Laboratory"/>
            <person name="Haridas S."/>
            <person name="Hensen N."/>
            <person name="Bonometti L."/>
            <person name="Westerberg I."/>
            <person name="Brannstrom I.O."/>
            <person name="Guillou S."/>
            <person name="Cros-Aarteil S."/>
            <person name="Calhoun S."/>
            <person name="Kuo A."/>
            <person name="Mondo S."/>
            <person name="Pangilinan J."/>
            <person name="Riley R."/>
            <person name="Labutti K."/>
            <person name="Andreopoulos B."/>
            <person name="Lipzen A."/>
            <person name="Chen C."/>
            <person name="Yanf M."/>
            <person name="Daum C."/>
            <person name="Ng V."/>
            <person name="Clum A."/>
            <person name="Steindorff A."/>
            <person name="Ohm R."/>
            <person name="Martin F."/>
            <person name="Silar P."/>
            <person name="Natvig D."/>
            <person name="Lalanne C."/>
            <person name="Gautier V."/>
            <person name="Ament-Velasquez S.L."/>
            <person name="Kruys A."/>
            <person name="Hutchinson M.I."/>
            <person name="Powell A.J."/>
            <person name="Barry K."/>
            <person name="Miller A.N."/>
            <person name="Grigoriev I.V."/>
            <person name="Debuchy R."/>
            <person name="Gladieux P."/>
            <person name="Thoren M.H."/>
            <person name="Johannesson H."/>
        </authorList>
    </citation>
    <scope>NUCLEOTIDE SEQUENCE</scope>
    <source>
        <strain evidence="1">CBS 168.71</strain>
    </source>
</reference>
<dbReference type="AlphaFoldDB" id="A0AAE0H8R8"/>
<keyword evidence="2" id="KW-1185">Reference proteome</keyword>
<evidence type="ECO:0000313" key="2">
    <source>
        <dbReference type="Proteomes" id="UP001278766"/>
    </source>
</evidence>
<dbReference type="EMBL" id="JAUEPN010000008">
    <property type="protein sequence ID" value="KAK3291957.1"/>
    <property type="molecule type" value="Genomic_DNA"/>
</dbReference>
<gene>
    <name evidence="1" type="ORF">B0H64DRAFT_243377</name>
</gene>
<accession>A0AAE0H8R8</accession>
<name>A0AAE0H8R8_9PEZI</name>
<organism evidence="1 2">
    <name type="scientific">Chaetomium fimeti</name>
    <dbReference type="NCBI Taxonomy" id="1854472"/>
    <lineage>
        <taxon>Eukaryota</taxon>
        <taxon>Fungi</taxon>
        <taxon>Dikarya</taxon>
        <taxon>Ascomycota</taxon>
        <taxon>Pezizomycotina</taxon>
        <taxon>Sordariomycetes</taxon>
        <taxon>Sordariomycetidae</taxon>
        <taxon>Sordariales</taxon>
        <taxon>Chaetomiaceae</taxon>
        <taxon>Chaetomium</taxon>
    </lineage>
</organism>
<dbReference type="GeneID" id="87836827"/>
<sequence length="153" mass="17110">MSAQITVTLFEEDENFAKLVVQHLLPEYDVVQVCHNRRNVMMEFDLAYGGDLEGNHDIWGCGSNAEREPGERKAPRAIIFRPELTEDFLNAMQNQVFQSKAGGAVVAIPRQLGAHDDMARILRIRQALDEQVANGAFSEPSKPARRCLGTLVM</sequence>
<comment type="caution">
    <text evidence="1">The sequence shown here is derived from an EMBL/GenBank/DDBJ whole genome shotgun (WGS) entry which is preliminary data.</text>
</comment>
<evidence type="ECO:0000313" key="1">
    <source>
        <dbReference type="EMBL" id="KAK3291957.1"/>
    </source>
</evidence>
<protein>
    <submittedName>
        <fullName evidence="1">Uncharacterized protein</fullName>
    </submittedName>
</protein>